<dbReference type="Proteomes" id="UP000216052">
    <property type="component" value="Chromosome"/>
</dbReference>
<evidence type="ECO:0000259" key="10">
    <source>
        <dbReference type="PROSITE" id="PS50893"/>
    </source>
</evidence>
<dbReference type="Pfam" id="PF00005">
    <property type="entry name" value="ABC_tran"/>
    <property type="match status" value="1"/>
</dbReference>
<dbReference type="CDD" id="cd03257">
    <property type="entry name" value="ABC_NikE_OppD_transporters"/>
    <property type="match status" value="1"/>
</dbReference>
<dbReference type="PROSITE" id="PS50893">
    <property type="entry name" value="ABC_TRANSPORTER_2"/>
    <property type="match status" value="1"/>
</dbReference>
<evidence type="ECO:0000256" key="3">
    <source>
        <dbReference type="ARBA" id="ARBA00022448"/>
    </source>
</evidence>
<keyword evidence="9" id="KW-0472">Membrane</keyword>
<comment type="similarity">
    <text evidence="2">Belongs to the ABC transporter superfamily.</text>
</comment>
<keyword evidence="6" id="KW-0547">Nucleotide-binding</keyword>
<evidence type="ECO:0000313" key="11">
    <source>
        <dbReference type="EMBL" id="XFO71531.1"/>
    </source>
</evidence>
<dbReference type="InterPro" id="IPR050388">
    <property type="entry name" value="ABC_Ni/Peptide_Import"/>
</dbReference>
<dbReference type="PANTHER" id="PTHR43297">
    <property type="entry name" value="OLIGOPEPTIDE TRANSPORT ATP-BINDING PROTEIN APPD"/>
    <property type="match status" value="1"/>
</dbReference>
<evidence type="ECO:0000256" key="9">
    <source>
        <dbReference type="ARBA" id="ARBA00023136"/>
    </source>
</evidence>
<dbReference type="SUPFAM" id="SSF52540">
    <property type="entry name" value="P-loop containing nucleoside triphosphate hydrolases"/>
    <property type="match status" value="1"/>
</dbReference>
<protein>
    <submittedName>
        <fullName evidence="11">Metal-staphylopine import system ATP-binding protein CntD</fullName>
    </submittedName>
</protein>
<dbReference type="SMART" id="SM00382">
    <property type="entry name" value="AAA"/>
    <property type="match status" value="1"/>
</dbReference>
<dbReference type="InterPro" id="IPR003439">
    <property type="entry name" value="ABC_transporter-like_ATP-bd"/>
</dbReference>
<evidence type="ECO:0000256" key="6">
    <source>
        <dbReference type="ARBA" id="ARBA00022741"/>
    </source>
</evidence>
<comment type="subcellular location">
    <subcellularLocation>
        <location evidence="1">Cell membrane</location>
        <topology evidence="1">Peripheral membrane protein</topology>
    </subcellularLocation>
</comment>
<evidence type="ECO:0000313" key="12">
    <source>
        <dbReference type="Proteomes" id="UP000216052"/>
    </source>
</evidence>
<sequence length="277" mass="30830">MSNVLVVRNLKVTDLRNQEEVIHGVSFELKKKSCLGIVGESGSGKSMTVKAILGLTNPWLHTAGTAELVSGQEIFDLLQQEESTLRAIRGQRICMILQDAMSAFDPLAKIGSQLAETFSEIKGISRPEAMAMALTALKKVNMPEPEQVLKKYPHQLSGGMLQRCMVATALAMKPDIIVADEPTTALDSINQRLVVEEFRRLRQQIGAAVIFISHDLGVVRYLADQLLVMRCGERVEYGEAKSIFQNPQHEYTKYLIDSRRELAQSFQKAMKRRAVSA</sequence>
<accession>A0ABZ3J0R0</accession>
<proteinExistence type="inferred from homology"/>
<keyword evidence="8" id="KW-1278">Translocase</keyword>
<keyword evidence="7 11" id="KW-0067">ATP-binding</keyword>
<keyword evidence="3" id="KW-0813">Transport</keyword>
<keyword evidence="12" id="KW-1185">Reference proteome</keyword>
<feature type="domain" description="ABC transporter" evidence="10">
    <location>
        <begin position="7"/>
        <end position="256"/>
    </location>
</feature>
<evidence type="ECO:0000256" key="4">
    <source>
        <dbReference type="ARBA" id="ARBA00022475"/>
    </source>
</evidence>
<dbReference type="InterPro" id="IPR027417">
    <property type="entry name" value="P-loop_NTPase"/>
</dbReference>
<evidence type="ECO:0000256" key="5">
    <source>
        <dbReference type="ARBA" id="ARBA00022519"/>
    </source>
</evidence>
<evidence type="ECO:0000256" key="8">
    <source>
        <dbReference type="ARBA" id="ARBA00022967"/>
    </source>
</evidence>
<dbReference type="PANTHER" id="PTHR43297:SF14">
    <property type="entry name" value="ATPASE AAA-TYPE CORE DOMAIN-CONTAINING PROTEIN"/>
    <property type="match status" value="1"/>
</dbReference>
<dbReference type="EMBL" id="CP155571">
    <property type="protein sequence ID" value="XFO71531.1"/>
    <property type="molecule type" value="Genomic_DNA"/>
</dbReference>
<keyword evidence="5" id="KW-0997">Cell inner membrane</keyword>
<dbReference type="GO" id="GO:0005524">
    <property type="term" value="F:ATP binding"/>
    <property type="evidence" value="ECO:0007669"/>
    <property type="project" value="UniProtKB-KW"/>
</dbReference>
<gene>
    <name evidence="11" type="primary">cntD</name>
    <name evidence="11" type="ORF">SPACI_015610</name>
</gene>
<dbReference type="InterPro" id="IPR003593">
    <property type="entry name" value="AAA+_ATPase"/>
</dbReference>
<evidence type="ECO:0000256" key="7">
    <source>
        <dbReference type="ARBA" id="ARBA00022840"/>
    </source>
</evidence>
<name>A0ABZ3J0R0_SPOA4</name>
<evidence type="ECO:0000256" key="1">
    <source>
        <dbReference type="ARBA" id="ARBA00004202"/>
    </source>
</evidence>
<reference evidence="11" key="1">
    <citation type="submission" date="2024-05" db="EMBL/GenBank/DDBJ databases">
        <title>Isolation and characterization of Sporomusa carbonis sp. nov., a carboxydotrophic hydrogenogen in the genus of Sporomusa isolated from a charcoal burning pile.</title>
        <authorList>
            <person name="Boeer T."/>
            <person name="Rosenbaum F."/>
            <person name="Eysell L."/>
            <person name="Mueller V."/>
            <person name="Daniel R."/>
            <person name="Poehlein A."/>
        </authorList>
    </citation>
    <scope>NUCLEOTIDE SEQUENCE [LARGE SCALE GENOMIC DNA]</scope>
    <source>
        <strain evidence="11">DSM 3132</strain>
    </source>
</reference>
<dbReference type="RefSeq" id="WP_093796477.1">
    <property type="nucleotide sequence ID" value="NZ_CP155571.1"/>
</dbReference>
<keyword evidence="4" id="KW-1003">Cell membrane</keyword>
<organism evidence="11 12">
    <name type="scientific">Sporomusa acidovorans (strain ATCC 49682 / DSM 3132 / Mol)</name>
    <dbReference type="NCBI Taxonomy" id="1123286"/>
    <lineage>
        <taxon>Bacteria</taxon>
        <taxon>Bacillati</taxon>
        <taxon>Bacillota</taxon>
        <taxon>Negativicutes</taxon>
        <taxon>Selenomonadales</taxon>
        <taxon>Sporomusaceae</taxon>
        <taxon>Sporomusa</taxon>
    </lineage>
</organism>
<evidence type="ECO:0000256" key="2">
    <source>
        <dbReference type="ARBA" id="ARBA00005417"/>
    </source>
</evidence>
<dbReference type="Gene3D" id="3.40.50.300">
    <property type="entry name" value="P-loop containing nucleotide triphosphate hydrolases"/>
    <property type="match status" value="1"/>
</dbReference>